<evidence type="ECO:0000256" key="5">
    <source>
        <dbReference type="ARBA" id="ARBA00035434"/>
    </source>
</evidence>
<evidence type="ECO:0000256" key="1">
    <source>
        <dbReference type="ARBA" id="ARBA00010111"/>
    </source>
</evidence>
<evidence type="ECO:0000256" key="3">
    <source>
        <dbReference type="ARBA" id="ARBA00023274"/>
    </source>
</evidence>
<protein>
    <recommendedName>
        <fullName evidence="4">Large ribosomal subunit protein bL34m</fullName>
    </recommendedName>
    <alternativeName>
        <fullName evidence="5">39S ribosomal protein L34, mitochondrial</fullName>
    </alternativeName>
</protein>
<name>A0A6M2CJY9_RHIMP</name>
<keyword evidence="2 6" id="KW-0689">Ribosomal protein</keyword>
<dbReference type="Pfam" id="PF00468">
    <property type="entry name" value="Ribosomal_L34"/>
    <property type="match status" value="1"/>
</dbReference>
<dbReference type="Gene3D" id="1.10.287.3980">
    <property type="match status" value="1"/>
</dbReference>
<keyword evidence="3" id="KW-0687">Ribonucleoprotein</keyword>
<sequence length="90" mass="10441">MSSLRSLFGVAGRCLNVVCRGLSVQPCQVLQPLTVSTEFQQVRTLMHRFFPRPSEHRRLAKHGFKKRISTKSGRRVLFRRMLKGRHVLSH</sequence>
<dbReference type="EMBL" id="GHWJ01001063">
    <property type="protein sequence ID" value="NOV33800.1"/>
    <property type="molecule type" value="Transcribed_RNA"/>
</dbReference>
<evidence type="ECO:0000256" key="4">
    <source>
        <dbReference type="ARBA" id="ARBA00035274"/>
    </source>
</evidence>
<proteinExistence type="inferred from homology"/>
<accession>A0A6M2CJY9</accession>
<organism evidence="6">
    <name type="scientific">Rhipicephalus microplus</name>
    <name type="common">Cattle tick</name>
    <name type="synonym">Boophilus microplus</name>
    <dbReference type="NCBI Taxonomy" id="6941"/>
    <lineage>
        <taxon>Eukaryota</taxon>
        <taxon>Metazoa</taxon>
        <taxon>Ecdysozoa</taxon>
        <taxon>Arthropoda</taxon>
        <taxon>Chelicerata</taxon>
        <taxon>Arachnida</taxon>
        <taxon>Acari</taxon>
        <taxon>Parasitiformes</taxon>
        <taxon>Ixodida</taxon>
        <taxon>Ixodoidea</taxon>
        <taxon>Ixodidae</taxon>
        <taxon>Rhipicephalinae</taxon>
        <taxon>Rhipicephalus</taxon>
        <taxon>Boophilus</taxon>
    </lineage>
</organism>
<evidence type="ECO:0000313" key="6">
    <source>
        <dbReference type="EMBL" id="NOV33800.1"/>
    </source>
</evidence>
<dbReference type="InterPro" id="IPR000271">
    <property type="entry name" value="Ribosomal_bL34"/>
</dbReference>
<comment type="similarity">
    <text evidence="1">Belongs to the bacterial ribosomal protein bL34 family.</text>
</comment>
<dbReference type="PANTHER" id="PTHR14503:SF4">
    <property type="entry name" value="LARGE RIBOSOMAL SUBUNIT PROTEIN BL34M"/>
    <property type="match status" value="1"/>
</dbReference>
<dbReference type="FunFam" id="1.10.287.3980:FF:000001">
    <property type="entry name" value="Mitochondrial ribosomal protein L34"/>
    <property type="match status" value="1"/>
</dbReference>
<dbReference type="GO" id="GO:0003735">
    <property type="term" value="F:structural constituent of ribosome"/>
    <property type="evidence" value="ECO:0007669"/>
    <property type="project" value="InterPro"/>
</dbReference>
<evidence type="ECO:0000256" key="2">
    <source>
        <dbReference type="ARBA" id="ARBA00022980"/>
    </source>
</evidence>
<dbReference type="GO" id="GO:0006412">
    <property type="term" value="P:translation"/>
    <property type="evidence" value="ECO:0007669"/>
    <property type="project" value="InterPro"/>
</dbReference>
<dbReference type="PANTHER" id="PTHR14503">
    <property type="entry name" value="MITOCHONDRIAL RIBOSOMAL PROTEIN 34 FAMILY MEMBER"/>
    <property type="match status" value="1"/>
</dbReference>
<reference evidence="6" key="1">
    <citation type="submission" date="2019-09" db="EMBL/GenBank/DDBJ databases">
        <title>Organ-specific transcriptomic study of the physiology of the cattle tick, Rhipicephalus microplus.</title>
        <authorList>
            <person name="Tirloni L."/>
            <person name="Braz G."/>
            <person name="Gandara A.C.P."/>
            <person name="Sabadin G.A."/>
            <person name="da Silva R.M."/>
            <person name="Guizzo M.G."/>
            <person name="Machado J.A."/>
            <person name="Costa E.P."/>
            <person name="Gomes H.F."/>
            <person name="Moraes J."/>
            <person name="Mota M.B.S."/>
            <person name="Mesquita R.D."/>
            <person name="Alvarenga P.H."/>
            <person name="Alves F."/>
            <person name="Seixas A."/>
            <person name="da Fonseca R.N."/>
            <person name="Fogaca A."/>
            <person name="Logullo C."/>
            <person name="Tanaka A."/>
            <person name="Daffre S."/>
            <person name="Termignoni C."/>
            <person name="Vaz I.S.Jr."/>
            <person name="Oliveira P.L."/>
            <person name="Ribeiro J.M."/>
        </authorList>
    </citation>
    <scope>NUCLEOTIDE SEQUENCE</scope>
    <source>
        <strain evidence="6">Porto Alegre</strain>
    </source>
</reference>
<dbReference type="AlphaFoldDB" id="A0A6M2CJY9"/>
<dbReference type="GO" id="GO:0005762">
    <property type="term" value="C:mitochondrial large ribosomal subunit"/>
    <property type="evidence" value="ECO:0007669"/>
    <property type="project" value="TreeGrafter"/>
</dbReference>